<reference evidence="2" key="1">
    <citation type="submission" date="2017-01" db="EMBL/GenBank/DDBJ databases">
        <authorList>
            <person name="Varghese N."/>
            <person name="Submissions S."/>
        </authorList>
    </citation>
    <scope>NUCLEOTIDE SEQUENCE [LARGE SCALE GENOMIC DNA]</scope>
    <source>
        <strain evidence="2">DSM 21768</strain>
    </source>
</reference>
<protein>
    <submittedName>
        <fullName evidence="1">Uncharacterized protein</fullName>
    </submittedName>
</protein>
<dbReference type="Proteomes" id="UP000187495">
    <property type="component" value="Unassembled WGS sequence"/>
</dbReference>
<accession>A0A1N7FXC0</accession>
<proteinExistence type="predicted"/>
<dbReference type="RefSeq" id="WP_076555970.1">
    <property type="nucleotide sequence ID" value="NZ_FTNU01000018.1"/>
</dbReference>
<dbReference type="STRING" id="34061.B0189_09005"/>
<evidence type="ECO:0000313" key="1">
    <source>
        <dbReference type="EMBL" id="SIS04885.1"/>
    </source>
</evidence>
<evidence type="ECO:0000313" key="2">
    <source>
        <dbReference type="Proteomes" id="UP000187495"/>
    </source>
</evidence>
<gene>
    <name evidence="1" type="ORF">SAMN02745664_11844</name>
</gene>
<dbReference type="EMBL" id="FTNU01000018">
    <property type="protein sequence ID" value="SIS04885.1"/>
    <property type="molecule type" value="Genomic_DNA"/>
</dbReference>
<keyword evidence="2" id="KW-1185">Reference proteome</keyword>
<name>A0A1N7FXC0_9GAMM</name>
<dbReference type="AlphaFoldDB" id="A0A1N7FXC0"/>
<sequence>MARSISSSDGKITRPVGFSASINFGSVIGGEKDATAIDEVIKGSSIGVQACHGVCLGGIRTKGKENVLTYGVGTSQISMSGGNMVQLSEERKQQLFTLLGIKP</sequence>
<organism evidence="1 2">
    <name type="scientific">Moraxella cuniculi DSM 21768</name>
    <dbReference type="NCBI Taxonomy" id="1122245"/>
    <lineage>
        <taxon>Bacteria</taxon>
        <taxon>Pseudomonadati</taxon>
        <taxon>Pseudomonadota</taxon>
        <taxon>Gammaproteobacteria</taxon>
        <taxon>Moraxellales</taxon>
        <taxon>Moraxellaceae</taxon>
        <taxon>Moraxella</taxon>
    </lineage>
</organism>